<evidence type="ECO:0000313" key="1">
    <source>
        <dbReference type="EMBL" id="EYB80900.1"/>
    </source>
</evidence>
<reference evidence="2" key="1">
    <citation type="journal article" date="2015" name="Nat. Genet.">
        <title>The genome and transcriptome of the zoonotic hookworm Ancylostoma ceylanicum identify infection-specific gene families.</title>
        <authorList>
            <person name="Schwarz E.M."/>
            <person name="Hu Y."/>
            <person name="Antoshechkin I."/>
            <person name="Miller M.M."/>
            <person name="Sternberg P.W."/>
            <person name="Aroian R.V."/>
        </authorList>
    </citation>
    <scope>NUCLEOTIDE SEQUENCE</scope>
    <source>
        <strain evidence="2">HY135</strain>
    </source>
</reference>
<sequence>MYVLLIEGPSVLNLAAMGKGPAPIETDLQLCALFGFLTGVKETEARKQICFGNTKDVLILEEVTSCFDKFSCEDNMFRYTPCLKAPSELHSEALKAQVKVNLRKT</sequence>
<evidence type="ECO:0000313" key="2">
    <source>
        <dbReference type="Proteomes" id="UP000024635"/>
    </source>
</evidence>
<dbReference type="AlphaFoldDB" id="A0A016RR65"/>
<keyword evidence="2" id="KW-1185">Reference proteome</keyword>
<name>A0A016RR65_9BILA</name>
<organism evidence="1 2">
    <name type="scientific">Ancylostoma ceylanicum</name>
    <dbReference type="NCBI Taxonomy" id="53326"/>
    <lineage>
        <taxon>Eukaryota</taxon>
        <taxon>Metazoa</taxon>
        <taxon>Ecdysozoa</taxon>
        <taxon>Nematoda</taxon>
        <taxon>Chromadorea</taxon>
        <taxon>Rhabditida</taxon>
        <taxon>Rhabditina</taxon>
        <taxon>Rhabditomorpha</taxon>
        <taxon>Strongyloidea</taxon>
        <taxon>Ancylostomatidae</taxon>
        <taxon>Ancylostomatinae</taxon>
        <taxon>Ancylostoma</taxon>
    </lineage>
</organism>
<proteinExistence type="predicted"/>
<dbReference type="EMBL" id="JARK01001733">
    <property type="protein sequence ID" value="EYB80900.1"/>
    <property type="molecule type" value="Genomic_DNA"/>
</dbReference>
<gene>
    <name evidence="1" type="primary">Acey_s0397.g696</name>
    <name evidence="1" type="ORF">Y032_0397g696</name>
</gene>
<protein>
    <submittedName>
        <fullName evidence="1">Uncharacterized protein</fullName>
    </submittedName>
</protein>
<dbReference type="Proteomes" id="UP000024635">
    <property type="component" value="Unassembled WGS sequence"/>
</dbReference>
<accession>A0A016RR65</accession>
<comment type="caution">
    <text evidence="1">The sequence shown here is derived from an EMBL/GenBank/DDBJ whole genome shotgun (WGS) entry which is preliminary data.</text>
</comment>